<organism evidence="2 3">
    <name type="scientific">Effrenium voratum</name>
    <dbReference type="NCBI Taxonomy" id="2562239"/>
    <lineage>
        <taxon>Eukaryota</taxon>
        <taxon>Sar</taxon>
        <taxon>Alveolata</taxon>
        <taxon>Dinophyceae</taxon>
        <taxon>Suessiales</taxon>
        <taxon>Symbiodiniaceae</taxon>
        <taxon>Effrenium</taxon>
    </lineage>
</organism>
<name>A0AA36MLA9_9DINO</name>
<dbReference type="AlphaFoldDB" id="A0AA36MLA9"/>
<proteinExistence type="predicted"/>
<gene>
    <name evidence="2" type="ORF">EVOR1521_LOCUS5330</name>
</gene>
<protein>
    <submittedName>
        <fullName evidence="2">Uncharacterized protein</fullName>
    </submittedName>
</protein>
<evidence type="ECO:0000256" key="1">
    <source>
        <dbReference type="SAM" id="MobiDB-lite"/>
    </source>
</evidence>
<dbReference type="EMBL" id="CAUJNA010000371">
    <property type="protein sequence ID" value="CAJ1376216.1"/>
    <property type="molecule type" value="Genomic_DNA"/>
</dbReference>
<keyword evidence="3" id="KW-1185">Reference proteome</keyword>
<evidence type="ECO:0000313" key="2">
    <source>
        <dbReference type="EMBL" id="CAJ1376216.1"/>
    </source>
</evidence>
<reference evidence="2" key="1">
    <citation type="submission" date="2023-08" db="EMBL/GenBank/DDBJ databases">
        <authorList>
            <person name="Chen Y."/>
            <person name="Shah S."/>
            <person name="Dougan E. K."/>
            <person name="Thang M."/>
            <person name="Chan C."/>
        </authorList>
    </citation>
    <scope>NUCLEOTIDE SEQUENCE</scope>
</reference>
<accession>A0AA36MLA9</accession>
<comment type="caution">
    <text evidence="2">The sequence shown here is derived from an EMBL/GenBank/DDBJ whole genome shotgun (WGS) entry which is preliminary data.</text>
</comment>
<sequence>MLRDVVHFQPKMAHAKRRGAAGEDLDIAQAADFVSCRTVKMRRRVNRRSGGWLVACAADGAVLDAVEFLGGESLTQRAAFVARLKERYPFIATVVHDDSCHLRRFMDHWCRSCPQLCFPAMHYVINKFHAVTHCDAWCRANCAPSTPVNEAARLVALRFKVLSSVAQMAGRLECAWDLVEKECDVGGLFGDKGKKFLEEAAAKRSLHPLAVGLPVFATLAPLANGAKVRIWSEASPLCTAVVLINPPQSRKSQTTSLAREVGLVLDEYAHRRVREELLRRHGDGQDGADPVLDELLAEPSPSCVLEGFTPEAGRGKAVSGDHSIKKCKAGGFGRLANVDEVCPSFLSFGLIDSADTKGKTGVNSLAALMALFDVFVGACKDEKEAKKAALPKEAKKRKQEEGQQAKD</sequence>
<feature type="region of interest" description="Disordered" evidence="1">
    <location>
        <begin position="386"/>
        <end position="407"/>
    </location>
</feature>
<evidence type="ECO:0000313" key="3">
    <source>
        <dbReference type="Proteomes" id="UP001178507"/>
    </source>
</evidence>
<dbReference type="Proteomes" id="UP001178507">
    <property type="component" value="Unassembled WGS sequence"/>
</dbReference>